<feature type="transmembrane region" description="Helical" evidence="17">
    <location>
        <begin position="325"/>
        <end position="350"/>
    </location>
</feature>
<evidence type="ECO:0000256" key="2">
    <source>
        <dbReference type="ARBA" id="ARBA00007012"/>
    </source>
</evidence>
<keyword evidence="8 17" id="KW-0999">Mitochondrion inner membrane</keyword>
<evidence type="ECO:0000256" key="11">
    <source>
        <dbReference type="ARBA" id="ARBA00022989"/>
    </source>
</evidence>
<feature type="domain" description="NADH:quinone oxidoreductase/Mrp antiporter transmembrane" evidence="18">
    <location>
        <begin position="23"/>
        <end position="288"/>
    </location>
</feature>
<feature type="transmembrane region" description="Helical" evidence="17">
    <location>
        <begin position="136"/>
        <end position="166"/>
    </location>
</feature>
<dbReference type="InterPro" id="IPR050175">
    <property type="entry name" value="Complex_I_Subunit_2"/>
</dbReference>
<keyword evidence="10 17" id="KW-0249">Electron transport</keyword>
<keyword evidence="15 17" id="KW-0472">Membrane</keyword>
<keyword evidence="5" id="KW-0813">Transport</keyword>
<geneLocation type="mitochondrion" evidence="20"/>
<feature type="transmembrane region" description="Helical" evidence="17">
    <location>
        <begin position="7"/>
        <end position="31"/>
    </location>
</feature>
<dbReference type="PANTHER" id="PTHR46552">
    <property type="entry name" value="NADH-UBIQUINONE OXIDOREDUCTASE CHAIN 2"/>
    <property type="match status" value="1"/>
</dbReference>
<keyword evidence="6 17" id="KW-0679">Respiratory chain</keyword>
<evidence type="ECO:0000259" key="19">
    <source>
        <dbReference type="Pfam" id="PF06444"/>
    </source>
</evidence>
<dbReference type="PANTHER" id="PTHR46552:SF1">
    <property type="entry name" value="NADH-UBIQUINONE OXIDOREDUCTASE CHAIN 2"/>
    <property type="match status" value="1"/>
</dbReference>
<keyword evidence="13 17" id="KW-0830">Ubiquinone</keyword>
<evidence type="ECO:0000256" key="10">
    <source>
        <dbReference type="ARBA" id="ARBA00022982"/>
    </source>
</evidence>
<evidence type="ECO:0000256" key="17">
    <source>
        <dbReference type="RuleBase" id="RU003403"/>
    </source>
</evidence>
<feature type="transmembrane region" description="Helical" evidence="17">
    <location>
        <begin position="275"/>
        <end position="305"/>
    </location>
</feature>
<comment type="function">
    <text evidence="17">Core subunit of the mitochondrial membrane respiratory chain NADH dehydrogenase (Complex I) which catalyzes electron transfer from NADH through the respiratory chain, using ubiquinone as an electron acceptor. Essential for the catalytic activity and assembly of complex I.</text>
</comment>
<evidence type="ECO:0000256" key="1">
    <source>
        <dbReference type="ARBA" id="ARBA00004448"/>
    </source>
</evidence>
<evidence type="ECO:0000256" key="3">
    <source>
        <dbReference type="ARBA" id="ARBA00012944"/>
    </source>
</evidence>
<evidence type="ECO:0000256" key="4">
    <source>
        <dbReference type="ARBA" id="ARBA00021008"/>
    </source>
</evidence>
<evidence type="ECO:0000256" key="14">
    <source>
        <dbReference type="ARBA" id="ARBA00023128"/>
    </source>
</evidence>
<dbReference type="InterPro" id="IPR010933">
    <property type="entry name" value="NADH_DH_su2_C"/>
</dbReference>
<dbReference type="GO" id="GO:0005743">
    <property type="term" value="C:mitochondrial inner membrane"/>
    <property type="evidence" value="ECO:0007669"/>
    <property type="project" value="UniProtKB-SubCell"/>
</dbReference>
<feature type="domain" description="NADH dehydrogenase subunit 2 C-terminal" evidence="19">
    <location>
        <begin position="290"/>
        <end position="347"/>
    </location>
</feature>
<evidence type="ECO:0000259" key="18">
    <source>
        <dbReference type="Pfam" id="PF00361"/>
    </source>
</evidence>
<evidence type="ECO:0000256" key="5">
    <source>
        <dbReference type="ARBA" id="ARBA00022448"/>
    </source>
</evidence>
<dbReference type="EMBL" id="MH473231">
    <property type="protein sequence ID" value="QAU54038.1"/>
    <property type="molecule type" value="Genomic_DNA"/>
</dbReference>
<keyword evidence="11 17" id="KW-1133">Transmembrane helix</keyword>
<sequence>MSRSIALILIINIIISVVVVASSHSWFSIWIGLELNTLSVLPILCGQFTPRGVESTVKYFLVQAFSAAMILNVGLIQLWLSSSLSIHCPLNDFSSVILTLSLCLKLGLFPCHYWFPDVIQGLNFLQGLLLSTWQKVAPFIILISVSNIISINILIILGCLSVLVGGWGGLNQSQIRKIMAFSSISHLGWIISVLAYSTYLSCVMFTVYVVLSSSIFLINNEGSLYNLSSLGRLMGCNNIMGLILILVILSLGGLPPLTGFLNKFVALECLLSNNLVIPCILLIIGSLLSLFFYLRISFNSILCLFPQHSMMLFSWRSVSSAGNNISFYSVALSVLSSLSILGLVLMPVSWCYY</sequence>
<evidence type="ECO:0000256" key="13">
    <source>
        <dbReference type="ARBA" id="ARBA00023075"/>
    </source>
</evidence>
<keyword evidence="9 17" id="KW-1278">Translocase</keyword>
<feature type="transmembrane region" description="Helical" evidence="17">
    <location>
        <begin position="239"/>
        <end position="255"/>
    </location>
</feature>
<accession>A0A481MVH2</accession>
<evidence type="ECO:0000256" key="9">
    <source>
        <dbReference type="ARBA" id="ARBA00022967"/>
    </source>
</evidence>
<dbReference type="GO" id="GO:0006120">
    <property type="term" value="P:mitochondrial electron transport, NADH to ubiquinone"/>
    <property type="evidence" value="ECO:0007669"/>
    <property type="project" value="InterPro"/>
</dbReference>
<dbReference type="Pfam" id="PF00361">
    <property type="entry name" value="Proton_antipo_M"/>
    <property type="match status" value="1"/>
</dbReference>
<organism evidence="20">
    <name type="scientific">Distolasterias nipon</name>
    <dbReference type="NCBI Taxonomy" id="60573"/>
    <lineage>
        <taxon>Eukaryota</taxon>
        <taxon>Metazoa</taxon>
        <taxon>Echinodermata</taxon>
        <taxon>Eleutherozoa</taxon>
        <taxon>Asterozoa</taxon>
        <taxon>Asteroidea</taxon>
        <taxon>Forcipulatacea</taxon>
        <taxon>Forcipulatida</taxon>
        <taxon>Asteriidae</taxon>
        <taxon>Distolasterias</taxon>
    </lineage>
</organism>
<evidence type="ECO:0000256" key="15">
    <source>
        <dbReference type="ARBA" id="ARBA00023136"/>
    </source>
</evidence>
<gene>
    <name evidence="20" type="primary">NADH2</name>
</gene>
<dbReference type="GO" id="GO:0008137">
    <property type="term" value="F:NADH dehydrogenase (ubiquinone) activity"/>
    <property type="evidence" value="ECO:0007669"/>
    <property type="project" value="UniProtKB-EC"/>
</dbReference>
<feature type="transmembrane region" description="Helical" evidence="17">
    <location>
        <begin position="178"/>
        <end position="199"/>
    </location>
</feature>
<dbReference type="EC" id="7.1.1.2" evidence="3 17"/>
<dbReference type="InterPro" id="IPR003917">
    <property type="entry name" value="NADH_UbQ_OxRdtase_chain2"/>
</dbReference>
<dbReference type="InterPro" id="IPR001750">
    <property type="entry name" value="ND/Mrp_TM"/>
</dbReference>
<evidence type="ECO:0000256" key="12">
    <source>
        <dbReference type="ARBA" id="ARBA00023027"/>
    </source>
</evidence>
<dbReference type="PRINTS" id="PR01436">
    <property type="entry name" value="NADHDHGNASE2"/>
</dbReference>
<comment type="subcellular location">
    <subcellularLocation>
        <location evidence="1 17">Mitochondrion inner membrane</location>
        <topology evidence="1 17">Multi-pass membrane protein</topology>
    </subcellularLocation>
</comment>
<dbReference type="AlphaFoldDB" id="A0A481MVH2"/>
<evidence type="ECO:0000256" key="6">
    <source>
        <dbReference type="ARBA" id="ARBA00022660"/>
    </source>
</evidence>
<comment type="catalytic activity">
    <reaction evidence="16 17">
        <text>a ubiquinone + NADH + 5 H(+)(in) = a ubiquinol + NAD(+) + 4 H(+)(out)</text>
        <dbReference type="Rhea" id="RHEA:29091"/>
        <dbReference type="Rhea" id="RHEA-COMP:9565"/>
        <dbReference type="Rhea" id="RHEA-COMP:9566"/>
        <dbReference type="ChEBI" id="CHEBI:15378"/>
        <dbReference type="ChEBI" id="CHEBI:16389"/>
        <dbReference type="ChEBI" id="CHEBI:17976"/>
        <dbReference type="ChEBI" id="CHEBI:57540"/>
        <dbReference type="ChEBI" id="CHEBI:57945"/>
        <dbReference type="EC" id="7.1.1.2"/>
    </reaction>
</comment>
<feature type="transmembrane region" description="Helical" evidence="17">
    <location>
        <begin position="93"/>
        <end position="116"/>
    </location>
</feature>
<evidence type="ECO:0000256" key="7">
    <source>
        <dbReference type="ARBA" id="ARBA00022692"/>
    </source>
</evidence>
<keyword evidence="7 17" id="KW-0812">Transmembrane</keyword>
<keyword evidence="14 17" id="KW-0496">Mitochondrion</keyword>
<evidence type="ECO:0000256" key="16">
    <source>
        <dbReference type="ARBA" id="ARBA00049551"/>
    </source>
</evidence>
<proteinExistence type="inferred from homology"/>
<evidence type="ECO:0000256" key="8">
    <source>
        <dbReference type="ARBA" id="ARBA00022792"/>
    </source>
</evidence>
<evidence type="ECO:0000313" key="20">
    <source>
        <dbReference type="EMBL" id="QAU54038.1"/>
    </source>
</evidence>
<name>A0A481MVH2_9ECHI</name>
<dbReference type="Pfam" id="PF06444">
    <property type="entry name" value="NADH_dehy_S2_C"/>
    <property type="match status" value="1"/>
</dbReference>
<comment type="similarity">
    <text evidence="2 17">Belongs to the complex I subunit 2 family.</text>
</comment>
<protein>
    <recommendedName>
        <fullName evidence="4 17">NADH-ubiquinone oxidoreductase chain 2</fullName>
        <ecNumber evidence="3 17">7.1.1.2</ecNumber>
    </recommendedName>
</protein>
<keyword evidence="12 17" id="KW-0520">NAD</keyword>
<feature type="transmembrane region" description="Helical" evidence="17">
    <location>
        <begin position="60"/>
        <end position="81"/>
    </location>
</feature>
<reference evidence="20" key="1">
    <citation type="journal article" date="2018" name="Mitochondrial DNA Part B Resour">
        <title>Complete mitochondrial genome analysis of Distolasterias nipon (Echinodermata, Asteroidea, Forcipulatida).</title>
        <authorList>
            <person name="Lee T."/>
            <person name="Shin S."/>
        </authorList>
    </citation>
    <scope>NUCLEOTIDE SEQUENCE</scope>
</reference>